<comment type="caution">
    <text evidence="2">The sequence shown here is derived from an EMBL/GenBank/DDBJ whole genome shotgun (WGS) entry which is preliminary data.</text>
</comment>
<keyword evidence="1" id="KW-0732">Signal</keyword>
<feature type="signal peptide" evidence="1">
    <location>
        <begin position="1"/>
        <end position="21"/>
    </location>
</feature>
<name>A0AAN9R822_CANGL</name>
<accession>A0AAN9R822</accession>
<proteinExistence type="predicted"/>
<reference evidence="2 3" key="1">
    <citation type="submission" date="2024-01" db="EMBL/GenBank/DDBJ databases">
        <title>The genomes of 5 underutilized Papilionoideae crops provide insights into root nodulation and disease resistanc.</title>
        <authorList>
            <person name="Jiang F."/>
        </authorList>
    </citation>
    <scope>NUCLEOTIDE SEQUENCE [LARGE SCALE GENOMIC DNA]</scope>
    <source>
        <strain evidence="2">LVBAO_FW01</strain>
        <tissue evidence="2">Leaves</tissue>
    </source>
</reference>
<protein>
    <submittedName>
        <fullName evidence="2">Uncharacterized protein</fullName>
    </submittedName>
</protein>
<evidence type="ECO:0000313" key="3">
    <source>
        <dbReference type="Proteomes" id="UP001367508"/>
    </source>
</evidence>
<dbReference type="AlphaFoldDB" id="A0AAN9R822"/>
<keyword evidence="3" id="KW-1185">Reference proteome</keyword>
<evidence type="ECO:0000313" key="2">
    <source>
        <dbReference type="EMBL" id="KAK7361294.1"/>
    </source>
</evidence>
<dbReference type="Proteomes" id="UP001367508">
    <property type="component" value="Unassembled WGS sequence"/>
</dbReference>
<dbReference type="EMBL" id="JAYMYQ010000001">
    <property type="protein sequence ID" value="KAK7361294.1"/>
    <property type="molecule type" value="Genomic_DNA"/>
</dbReference>
<sequence length="78" mass="9031">MLVVNVVPIIFLLIQVKDSVGVFQDWFETLPTYHRTQALMHAARFLSHGSEQHRRSMVGPDIVSAPRIYGRFHEQSIR</sequence>
<gene>
    <name evidence="2" type="ORF">VNO77_03344</name>
</gene>
<organism evidence="2 3">
    <name type="scientific">Canavalia gladiata</name>
    <name type="common">Sword bean</name>
    <name type="synonym">Dolichos gladiatus</name>
    <dbReference type="NCBI Taxonomy" id="3824"/>
    <lineage>
        <taxon>Eukaryota</taxon>
        <taxon>Viridiplantae</taxon>
        <taxon>Streptophyta</taxon>
        <taxon>Embryophyta</taxon>
        <taxon>Tracheophyta</taxon>
        <taxon>Spermatophyta</taxon>
        <taxon>Magnoliopsida</taxon>
        <taxon>eudicotyledons</taxon>
        <taxon>Gunneridae</taxon>
        <taxon>Pentapetalae</taxon>
        <taxon>rosids</taxon>
        <taxon>fabids</taxon>
        <taxon>Fabales</taxon>
        <taxon>Fabaceae</taxon>
        <taxon>Papilionoideae</taxon>
        <taxon>50 kb inversion clade</taxon>
        <taxon>NPAAA clade</taxon>
        <taxon>indigoferoid/millettioid clade</taxon>
        <taxon>Phaseoleae</taxon>
        <taxon>Canavalia</taxon>
    </lineage>
</organism>
<evidence type="ECO:0000256" key="1">
    <source>
        <dbReference type="SAM" id="SignalP"/>
    </source>
</evidence>
<feature type="chain" id="PRO_5043029661" evidence="1">
    <location>
        <begin position="22"/>
        <end position="78"/>
    </location>
</feature>